<comment type="catalytic activity">
    <reaction evidence="1">
        <text>ATP + protein L-histidine = ADP + protein N-phospho-L-histidine.</text>
        <dbReference type="EC" id="2.7.13.3"/>
    </reaction>
</comment>
<dbReference type="InterPro" id="IPR009057">
    <property type="entry name" value="Homeodomain-like_sf"/>
</dbReference>
<dbReference type="InterPro" id="IPR004358">
    <property type="entry name" value="Sig_transdc_His_kin-like_C"/>
</dbReference>
<dbReference type="InterPro" id="IPR015943">
    <property type="entry name" value="WD40/YVTN_repeat-like_dom_sf"/>
</dbReference>
<dbReference type="SUPFAM" id="SSF46689">
    <property type="entry name" value="Homeodomain-like"/>
    <property type="match status" value="1"/>
</dbReference>
<dbReference type="SUPFAM" id="SSF63829">
    <property type="entry name" value="Calcium-dependent phosphotriesterase"/>
    <property type="match status" value="3"/>
</dbReference>
<dbReference type="Pfam" id="PF12833">
    <property type="entry name" value="HTH_18"/>
    <property type="match status" value="1"/>
</dbReference>
<evidence type="ECO:0000256" key="4">
    <source>
        <dbReference type="ARBA" id="ARBA00022679"/>
    </source>
</evidence>
<keyword evidence="8" id="KW-0902">Two-component regulatory system</keyword>
<dbReference type="InterPro" id="IPR036890">
    <property type="entry name" value="HATPase_C_sf"/>
</dbReference>
<reference evidence="15" key="1">
    <citation type="submission" date="2022-10" db="EMBL/GenBank/DDBJ databases">
        <title>Gaoshiqiia sediminis gen. nov., sp. nov., isolated from coastal sediment.</title>
        <authorList>
            <person name="Yu W.X."/>
            <person name="Mu D.S."/>
            <person name="Du J.Z."/>
            <person name="Liang Y.Q."/>
        </authorList>
    </citation>
    <scope>NUCLEOTIDE SEQUENCE</scope>
    <source>
        <strain evidence="15">A06</strain>
    </source>
</reference>
<organism evidence="15 16">
    <name type="scientific">Gaoshiqia sediminis</name>
    <dbReference type="NCBI Taxonomy" id="2986998"/>
    <lineage>
        <taxon>Bacteria</taxon>
        <taxon>Pseudomonadati</taxon>
        <taxon>Bacteroidota</taxon>
        <taxon>Bacteroidia</taxon>
        <taxon>Marinilabiliales</taxon>
        <taxon>Prolixibacteraceae</taxon>
        <taxon>Gaoshiqia</taxon>
    </lineage>
</organism>
<evidence type="ECO:0000256" key="7">
    <source>
        <dbReference type="ARBA" id="ARBA00022840"/>
    </source>
</evidence>
<keyword evidence="7" id="KW-0067">ATP-binding</keyword>
<dbReference type="GO" id="GO:0000155">
    <property type="term" value="F:phosphorelay sensor kinase activity"/>
    <property type="evidence" value="ECO:0007669"/>
    <property type="project" value="InterPro"/>
</dbReference>
<evidence type="ECO:0000259" key="13">
    <source>
        <dbReference type="PROSITE" id="PS50109"/>
    </source>
</evidence>
<dbReference type="SMART" id="SM00448">
    <property type="entry name" value="REC"/>
    <property type="match status" value="1"/>
</dbReference>
<evidence type="ECO:0000256" key="6">
    <source>
        <dbReference type="ARBA" id="ARBA00022777"/>
    </source>
</evidence>
<dbReference type="EMBL" id="JAPAAF010000002">
    <property type="protein sequence ID" value="MCW0481608.1"/>
    <property type="molecule type" value="Genomic_DNA"/>
</dbReference>
<feature type="domain" description="Response regulatory" evidence="14">
    <location>
        <begin position="1215"/>
        <end position="1330"/>
    </location>
</feature>
<feature type="domain" description="HTH araC/xylS-type" evidence="12">
    <location>
        <begin position="1362"/>
        <end position="1461"/>
    </location>
</feature>
<dbReference type="InterPro" id="IPR018060">
    <property type="entry name" value="HTH_AraC"/>
</dbReference>
<keyword evidence="16" id="KW-1185">Reference proteome</keyword>
<dbReference type="InterPro" id="IPR011006">
    <property type="entry name" value="CheY-like_superfamily"/>
</dbReference>
<dbReference type="SUPFAM" id="SSF55874">
    <property type="entry name" value="ATPase domain of HSP90 chaperone/DNA topoisomerase II/histidine kinase"/>
    <property type="match status" value="1"/>
</dbReference>
<dbReference type="Gene3D" id="3.30.565.10">
    <property type="entry name" value="Histidine kinase-like ATPase, C-terminal domain"/>
    <property type="match status" value="1"/>
</dbReference>
<dbReference type="FunFam" id="3.30.565.10:FF:000037">
    <property type="entry name" value="Hybrid sensor histidine kinase/response regulator"/>
    <property type="match status" value="1"/>
</dbReference>
<evidence type="ECO:0000313" key="15">
    <source>
        <dbReference type="EMBL" id="MCW0481608.1"/>
    </source>
</evidence>
<gene>
    <name evidence="15" type="ORF">N2K84_02630</name>
</gene>
<dbReference type="PANTHER" id="PTHR43547:SF2">
    <property type="entry name" value="HYBRID SIGNAL TRANSDUCTION HISTIDINE KINASE C"/>
    <property type="match status" value="1"/>
</dbReference>
<dbReference type="RefSeq" id="WP_282590217.1">
    <property type="nucleotide sequence ID" value="NZ_JAPAAF010000002.1"/>
</dbReference>
<dbReference type="GO" id="GO:0043565">
    <property type="term" value="F:sequence-specific DNA binding"/>
    <property type="evidence" value="ECO:0007669"/>
    <property type="project" value="InterPro"/>
</dbReference>
<dbReference type="PANTHER" id="PTHR43547">
    <property type="entry name" value="TWO-COMPONENT HISTIDINE KINASE"/>
    <property type="match status" value="1"/>
</dbReference>
<keyword evidence="4" id="KW-0808">Transferase</keyword>
<dbReference type="SMART" id="SM00342">
    <property type="entry name" value="HTH_ARAC"/>
    <property type="match status" value="1"/>
</dbReference>
<evidence type="ECO:0000256" key="8">
    <source>
        <dbReference type="ARBA" id="ARBA00023012"/>
    </source>
</evidence>
<comment type="caution">
    <text evidence="15">The sequence shown here is derived from an EMBL/GenBank/DDBJ whole genome shotgun (WGS) entry which is preliminary data.</text>
</comment>
<dbReference type="Gene3D" id="2.60.40.10">
    <property type="entry name" value="Immunoglobulins"/>
    <property type="match status" value="1"/>
</dbReference>
<dbReference type="Gene3D" id="2.130.10.10">
    <property type="entry name" value="YVTN repeat-like/Quinoprotein amine dehydrogenase"/>
    <property type="match status" value="4"/>
</dbReference>
<dbReference type="Pfam" id="PF07494">
    <property type="entry name" value="Reg_prop"/>
    <property type="match status" value="6"/>
</dbReference>
<dbReference type="InterPro" id="IPR013783">
    <property type="entry name" value="Ig-like_fold"/>
</dbReference>
<dbReference type="Pfam" id="PF02518">
    <property type="entry name" value="HATPase_c"/>
    <property type="match status" value="1"/>
</dbReference>
<dbReference type="Gene3D" id="1.10.10.60">
    <property type="entry name" value="Homeodomain-like"/>
    <property type="match status" value="1"/>
</dbReference>
<evidence type="ECO:0000259" key="14">
    <source>
        <dbReference type="PROSITE" id="PS50110"/>
    </source>
</evidence>
<evidence type="ECO:0000256" key="5">
    <source>
        <dbReference type="ARBA" id="ARBA00022741"/>
    </source>
</evidence>
<dbReference type="PROSITE" id="PS50109">
    <property type="entry name" value="HIS_KIN"/>
    <property type="match status" value="1"/>
</dbReference>
<feature type="modified residue" description="4-aspartylphosphate" evidence="11">
    <location>
        <position position="1263"/>
    </location>
</feature>
<evidence type="ECO:0000256" key="11">
    <source>
        <dbReference type="PROSITE-ProRule" id="PRU00169"/>
    </source>
</evidence>
<dbReference type="Proteomes" id="UP001163821">
    <property type="component" value="Unassembled WGS sequence"/>
</dbReference>
<name>A0AA42C4B8_9BACT</name>
<keyword evidence="10" id="KW-0804">Transcription</keyword>
<dbReference type="Pfam" id="PF00072">
    <property type="entry name" value="Response_reg"/>
    <property type="match status" value="1"/>
</dbReference>
<dbReference type="InterPro" id="IPR005467">
    <property type="entry name" value="His_kinase_dom"/>
</dbReference>
<dbReference type="Pfam" id="PF07495">
    <property type="entry name" value="Y_Y_Y"/>
    <property type="match status" value="1"/>
</dbReference>
<dbReference type="SUPFAM" id="SSF52172">
    <property type="entry name" value="CheY-like"/>
    <property type="match status" value="1"/>
</dbReference>
<dbReference type="InterPro" id="IPR036097">
    <property type="entry name" value="HisK_dim/P_sf"/>
</dbReference>
<dbReference type="FunFam" id="3.40.50.2300:FF:000138">
    <property type="entry name" value="Two-component system sensor histidine kinase/response regulator"/>
    <property type="match status" value="1"/>
</dbReference>
<feature type="domain" description="Histidine kinase" evidence="13">
    <location>
        <begin position="950"/>
        <end position="1169"/>
    </location>
</feature>
<evidence type="ECO:0000256" key="9">
    <source>
        <dbReference type="ARBA" id="ARBA00023015"/>
    </source>
</evidence>
<dbReference type="CDD" id="cd00082">
    <property type="entry name" value="HisKA"/>
    <property type="match status" value="1"/>
</dbReference>
<keyword evidence="6" id="KW-0418">Kinase</keyword>
<dbReference type="InterPro" id="IPR003594">
    <property type="entry name" value="HATPase_dom"/>
</dbReference>
<dbReference type="Gene3D" id="1.10.287.130">
    <property type="match status" value="1"/>
</dbReference>
<proteinExistence type="predicted"/>
<dbReference type="PRINTS" id="PR00344">
    <property type="entry name" value="BCTRLSENSOR"/>
</dbReference>
<evidence type="ECO:0000256" key="1">
    <source>
        <dbReference type="ARBA" id="ARBA00000085"/>
    </source>
</evidence>
<keyword evidence="3 11" id="KW-0597">Phosphoprotein</keyword>
<dbReference type="Gene3D" id="3.40.50.2300">
    <property type="match status" value="1"/>
</dbReference>
<keyword evidence="9" id="KW-0805">Transcription regulation</keyword>
<accession>A0AA42C4B8</accession>
<evidence type="ECO:0000256" key="2">
    <source>
        <dbReference type="ARBA" id="ARBA00012438"/>
    </source>
</evidence>
<dbReference type="GO" id="GO:0003700">
    <property type="term" value="F:DNA-binding transcription factor activity"/>
    <property type="evidence" value="ECO:0007669"/>
    <property type="project" value="InterPro"/>
</dbReference>
<dbReference type="SUPFAM" id="SSF47384">
    <property type="entry name" value="Homodimeric domain of signal transducing histidine kinase"/>
    <property type="match status" value="1"/>
</dbReference>
<keyword evidence="5" id="KW-0547">Nucleotide-binding</keyword>
<dbReference type="SMART" id="SM00388">
    <property type="entry name" value="HisKA"/>
    <property type="match status" value="1"/>
</dbReference>
<dbReference type="InterPro" id="IPR001789">
    <property type="entry name" value="Sig_transdc_resp-reg_receiver"/>
</dbReference>
<evidence type="ECO:0000313" key="16">
    <source>
        <dbReference type="Proteomes" id="UP001163821"/>
    </source>
</evidence>
<dbReference type="PROSITE" id="PS01124">
    <property type="entry name" value="HTH_ARAC_FAMILY_2"/>
    <property type="match status" value="1"/>
</dbReference>
<dbReference type="InterPro" id="IPR011110">
    <property type="entry name" value="Reg_prop"/>
</dbReference>
<dbReference type="Pfam" id="PF00512">
    <property type="entry name" value="HisKA"/>
    <property type="match status" value="1"/>
</dbReference>
<dbReference type="SMART" id="SM00387">
    <property type="entry name" value="HATPase_c"/>
    <property type="match status" value="1"/>
</dbReference>
<dbReference type="InterPro" id="IPR011123">
    <property type="entry name" value="Y_Y_Y"/>
</dbReference>
<dbReference type="PROSITE" id="PS50110">
    <property type="entry name" value="RESPONSE_REGULATORY"/>
    <property type="match status" value="1"/>
</dbReference>
<protein>
    <recommendedName>
        <fullName evidence="2">histidine kinase</fullName>
        <ecNumber evidence="2">2.7.13.3</ecNumber>
    </recommendedName>
</protein>
<dbReference type="CDD" id="cd17574">
    <property type="entry name" value="REC_OmpR"/>
    <property type="match status" value="1"/>
</dbReference>
<evidence type="ECO:0000256" key="3">
    <source>
        <dbReference type="ARBA" id="ARBA00022553"/>
    </source>
</evidence>
<sequence>MRFYSTIVLVLLVCLVSAQKRFSFEHLTVEDGLANNSVRTMFQDREGYLWFGTLNGLSRFDGQQFKTFEFRPDDTTSISSNKIREIYQDGLGYIWLMTYEDQAHRFDPATETFINFPSVLGKDVAESTIHFMYESSPGVMWLYVNGMGCARVISSAGASELTISWLNKTNVLPSDNLNFVKAARQSGVWIGTSTGMCYIPDDRLPEREFHRARNYLTDPGYSVVNIFESDSAIWIGCQMSEIFQMKDEKVNLFWKNAASASRDRRVSFIDGTRTGKVVIGTRDGLWLVDEKNNESNYLTARNSGLVNNYITLAYRDRYDDFWLVTNQRGVCRFQPETRGFTNYPLQPEIRQSILEGEKQIFKEDHNGHLWVGIYGGGISRFDRESGLFHQYLHEENNPGSLSSNLVLSIFEDRSGNLWAGTYKRGVNKIDLRQNNFHNRTGNAASTDFQGEVRAIFEDSRQWIWTGNKRGEVVVYNQQMKPLFALNDLLNGQKISTGVYAFEEDRDRNIWIGTKGDGIYVLTNLPRTGFPIPRSLETVHISNYSNTKGNLSFNAVFDLHEDRAGQMWVALYHGGVNVIRNPLTENQQILHYLENENDKFAITDNRVRCFLEDSKGNLWIGTASGLNFMAAEYRDTDNKKFRQIQRSAHPGSLSYNDIICIYEDSNQEIWVGTYGGGVNKLLPGWPERFSFEQIWQKDGLSSNLVLSMVEDKWNNLWIGTDFGLCKYDRENRLFENYYASDGLGENSFSEGPAVLTSSGLLLFGHISDMVWFDPKDIQKEERQVPIVLTNLMINGEINQEKLNEARPHLGDPEKPLVLKYNENFITFEFAALDFKRPSNIQYAFKLDDYEENWNNSGNLNRAIYRDLQPGEYLFRLKASNSDGLWVNPEMTLAITIFPPPWKTTWAYLLYLLVTVGIFFLARRFILERIRLKHEVAFEKQLADDKLKFYTSISHEFKTPLALILGPVEDLLSDKNLPPNVASPLKMVKRNTRRLLELIDQLMDFRKIQKGFFKVNRYTDDAVRFLDEIYLAFVPLAERKRISFRYTHQADSIEASLDYKSLEKIVFNLLSNAFKYTASGKTIELVLDVDEEAKHLNISVKDEGEGIREQDLPRIFERFSFGGRSHWKDESGTGVGLSLTKELVELQNGSIRVESTVGQGSCFCVTLPWLVAETDMPQSAPEEPELTYTSQYISVAEDDSDEETETHTKTSMVQKETLLVVEDNTDLRSWLSTQLGQKYRVFQAANGREGLELAKKESPDLIICDIMMPEMDGLELTGLLKNEFHTSHIPIVLLTAKSLEEHKIEGIETGADDYITKPFNMLYLQKRIENILRQRKQLKERFGRDLEAGPNDLARTSPDQEFLTKVVTLVEENLSDPDFSIDQLLEHFNFGRTVFYKKMKGISGYSPKDFVRILRMKKAGALLRENDLNISEVCFKVGYNDSDYFSKQFKRHFGKTPSDYKKEYSFDPSSVSL</sequence>
<evidence type="ECO:0000259" key="12">
    <source>
        <dbReference type="PROSITE" id="PS01124"/>
    </source>
</evidence>
<dbReference type="FunFam" id="1.10.287.130:FF:000045">
    <property type="entry name" value="Two-component system sensor histidine kinase/response regulator"/>
    <property type="match status" value="1"/>
</dbReference>
<evidence type="ECO:0000256" key="10">
    <source>
        <dbReference type="ARBA" id="ARBA00023163"/>
    </source>
</evidence>
<dbReference type="GO" id="GO:0005524">
    <property type="term" value="F:ATP binding"/>
    <property type="evidence" value="ECO:0007669"/>
    <property type="project" value="UniProtKB-KW"/>
</dbReference>
<dbReference type="InterPro" id="IPR003661">
    <property type="entry name" value="HisK_dim/P_dom"/>
</dbReference>
<dbReference type="EC" id="2.7.13.3" evidence="2"/>